<keyword evidence="1" id="KW-0472">Membrane</keyword>
<proteinExistence type="predicted"/>
<organism evidence="2">
    <name type="scientific">viral metagenome</name>
    <dbReference type="NCBI Taxonomy" id="1070528"/>
    <lineage>
        <taxon>unclassified sequences</taxon>
        <taxon>metagenomes</taxon>
        <taxon>organismal metagenomes</taxon>
    </lineage>
</organism>
<keyword evidence="1" id="KW-1133">Transmembrane helix</keyword>
<accession>A0A6H1ZDN7</accession>
<protein>
    <submittedName>
        <fullName evidence="2">Uncharacterized protein</fullName>
    </submittedName>
</protein>
<sequence length="281" mass="31407">MQEDNQAIRLLSQPSNDVAGTSLKKAIKKNNAFVVVMLIGCVLLTFKVVGATNLIKPDVVKVIPQEEEIIERSINTIYESPRFQADMKREAEKKYWESIKDKAEENLNKITNKSDQPVTHEKAEAMFEETEAGSIGMNAGAGVPTQHQKDETAAVCKKVGENRADFYSKYGVSYNQFIDICYYDLLAMAWKESRFNCNAKGDGGKSYGCFQIQVNMHGLSINQAANYSYAAEWTIDRLVRDDGYPRYRTNALARHNGSGQAALNYAEAVKKKSSEFRASGL</sequence>
<gene>
    <name evidence="2" type="ORF">TM448A00260_0001</name>
</gene>
<dbReference type="InterPro" id="IPR023346">
    <property type="entry name" value="Lysozyme-like_dom_sf"/>
</dbReference>
<name>A0A6H1ZDN7_9ZZZZ</name>
<reference evidence="2" key="1">
    <citation type="submission" date="2020-03" db="EMBL/GenBank/DDBJ databases">
        <title>The deep terrestrial virosphere.</title>
        <authorList>
            <person name="Holmfeldt K."/>
            <person name="Nilsson E."/>
            <person name="Simone D."/>
            <person name="Lopez-Fernandez M."/>
            <person name="Wu X."/>
            <person name="de Brujin I."/>
            <person name="Lundin D."/>
            <person name="Andersson A."/>
            <person name="Bertilsson S."/>
            <person name="Dopson M."/>
        </authorList>
    </citation>
    <scope>NUCLEOTIDE SEQUENCE</scope>
    <source>
        <strain evidence="2">TM448A00260</strain>
    </source>
</reference>
<dbReference type="AlphaFoldDB" id="A0A6H1ZDN7"/>
<dbReference type="EMBL" id="MT143993">
    <property type="protein sequence ID" value="QJA45572.1"/>
    <property type="molecule type" value="Genomic_DNA"/>
</dbReference>
<feature type="transmembrane region" description="Helical" evidence="1">
    <location>
        <begin position="32"/>
        <end position="55"/>
    </location>
</feature>
<evidence type="ECO:0000256" key="1">
    <source>
        <dbReference type="SAM" id="Phobius"/>
    </source>
</evidence>
<keyword evidence="1" id="KW-0812">Transmembrane</keyword>
<dbReference type="SUPFAM" id="SSF53955">
    <property type="entry name" value="Lysozyme-like"/>
    <property type="match status" value="1"/>
</dbReference>
<evidence type="ECO:0000313" key="2">
    <source>
        <dbReference type="EMBL" id="QJA45572.1"/>
    </source>
</evidence>